<proteinExistence type="predicted"/>
<dbReference type="Gene3D" id="1.25.40.10">
    <property type="entry name" value="Tetratricopeptide repeat domain"/>
    <property type="match status" value="1"/>
</dbReference>
<accession>A0A7V5H3B7</accession>
<organism evidence="3">
    <name type="scientific">Caldithrix abyssi</name>
    <dbReference type="NCBI Taxonomy" id="187145"/>
    <lineage>
        <taxon>Bacteria</taxon>
        <taxon>Pseudomonadati</taxon>
        <taxon>Calditrichota</taxon>
        <taxon>Calditrichia</taxon>
        <taxon>Calditrichales</taxon>
        <taxon>Calditrichaceae</taxon>
        <taxon>Caldithrix</taxon>
    </lineage>
</organism>
<feature type="coiled-coil region" evidence="1">
    <location>
        <begin position="175"/>
        <end position="204"/>
    </location>
</feature>
<dbReference type="Pfam" id="PF00535">
    <property type="entry name" value="Glycos_transf_2"/>
    <property type="match status" value="1"/>
</dbReference>
<dbReference type="Gene3D" id="3.90.550.10">
    <property type="entry name" value="Spore Coat Polysaccharide Biosynthesis Protein SpsA, Chain A"/>
    <property type="match status" value="1"/>
</dbReference>
<dbReference type="SUPFAM" id="SSF53448">
    <property type="entry name" value="Nucleotide-diphospho-sugar transferases"/>
    <property type="match status" value="1"/>
</dbReference>
<dbReference type="InterPro" id="IPR011990">
    <property type="entry name" value="TPR-like_helical_dom_sf"/>
</dbReference>
<evidence type="ECO:0000256" key="1">
    <source>
        <dbReference type="SAM" id="Coils"/>
    </source>
</evidence>
<protein>
    <submittedName>
        <fullName evidence="3">Glycosyltransferase</fullName>
    </submittedName>
</protein>
<dbReference type="PANTHER" id="PTHR43179:SF7">
    <property type="entry name" value="RHAMNOSYLTRANSFERASE WBBL"/>
    <property type="match status" value="1"/>
</dbReference>
<dbReference type="CDD" id="cd04186">
    <property type="entry name" value="GT_2_like_c"/>
    <property type="match status" value="1"/>
</dbReference>
<dbReference type="Pfam" id="PF13692">
    <property type="entry name" value="Glyco_trans_1_4"/>
    <property type="match status" value="1"/>
</dbReference>
<dbReference type="CDD" id="cd03801">
    <property type="entry name" value="GT4_PimA-like"/>
    <property type="match status" value="1"/>
</dbReference>
<sequence>SGFKKFQQINRQKFVQKWKEQLKKQYENNPRNVPLASQRNVNQRMLICDPLMPMWDRASSSLRLFNYIKILKKLGNHITFLARVGSTDTKYKKTLQQLGIEVYENDRRALSFAGYKVDADWPEIHYDILFEERKFDLAILSFWYLAEYYLNLIRKKSPATKIIVDTVDIHFVRELREAQLKKDKQLEKAALENKEREIQVYRQADRLWAVTEEDRRQIAPYVKNIPVDIVPNIHQPVSVKKEFEQTSDLLFVGNFSHKPNVDAVQYFVNSIFPQIKKELKKVKFYIVGNNPPPEIQQLNREDIVVTGFVPDLKPYLVKARISVSPLRYGAGMKGKIGEALSYGLPVVTTSIGAEGMNLVHGKHALIADTAKDFAQQVVKLYKNQALWEKLSKSGKKLIEENWGPSTIQEKLQAILTEVKFAPKTRPKVSIIMLTYNALEYTKKCVNSILQHTRISYEIIFVDNGSKDGTVEYLKELKGKFGHIKVILNSKNRGFAGGNNQGAKRARGQYLLFLNNDVLVSDGWLENLVQALEKDPQIGMVGPVTNYISGLQRLANIPYKDDQGFHQFAARVYEINKNKITPRRRLAGFCLLMPKKLFEKVRGFDESFGTGNFEDDDLCLRVREKGFALMAHEGVFIHHYGSQSFKANNIQYNTSINQKSKIFFKKHPDVDYEELLELKHPINEVHFTLKKELKEKLAAVNFKQAEKICRQILIDNPLDDESWFYLALIHKNQQNYPAALSAVDRVLLHDALNPAALNLKGEIMLARKEMDAAKFLFELALAEKPDYTDAKRNLAHCLIENNEFEAGVK</sequence>
<dbReference type="AlphaFoldDB" id="A0A7V5H3B7"/>
<feature type="domain" description="Glycosyltransferase 2-like" evidence="2">
    <location>
        <begin position="429"/>
        <end position="552"/>
    </location>
</feature>
<dbReference type="InterPro" id="IPR001173">
    <property type="entry name" value="Glyco_trans_2-like"/>
</dbReference>
<comment type="caution">
    <text evidence="3">The sequence shown here is derived from an EMBL/GenBank/DDBJ whole genome shotgun (WGS) entry which is preliminary data.</text>
</comment>
<reference evidence="3" key="1">
    <citation type="journal article" date="2020" name="mSystems">
        <title>Genome- and Community-Level Interaction Insights into Carbon Utilization and Element Cycling Functions of Hydrothermarchaeota in Hydrothermal Sediment.</title>
        <authorList>
            <person name="Zhou Z."/>
            <person name="Liu Y."/>
            <person name="Xu W."/>
            <person name="Pan J."/>
            <person name="Luo Z.H."/>
            <person name="Li M."/>
        </authorList>
    </citation>
    <scope>NUCLEOTIDE SEQUENCE [LARGE SCALE GENOMIC DNA]</scope>
    <source>
        <strain evidence="3">HyVt-76</strain>
    </source>
</reference>
<dbReference type="EMBL" id="DRTD01000266">
    <property type="protein sequence ID" value="HHE54857.1"/>
    <property type="molecule type" value="Genomic_DNA"/>
</dbReference>
<feature type="non-terminal residue" evidence="3">
    <location>
        <position position="1"/>
    </location>
</feature>
<dbReference type="Proteomes" id="UP000886111">
    <property type="component" value="Unassembled WGS sequence"/>
</dbReference>
<name>A0A7V5H3B7_CALAY</name>
<feature type="non-terminal residue" evidence="3">
    <location>
        <position position="808"/>
    </location>
</feature>
<evidence type="ECO:0000259" key="2">
    <source>
        <dbReference type="Pfam" id="PF00535"/>
    </source>
</evidence>
<dbReference type="Gene3D" id="3.40.50.2000">
    <property type="entry name" value="Glycogen Phosphorylase B"/>
    <property type="match status" value="2"/>
</dbReference>
<dbReference type="InterPro" id="IPR029044">
    <property type="entry name" value="Nucleotide-diphossugar_trans"/>
</dbReference>
<evidence type="ECO:0000313" key="3">
    <source>
        <dbReference type="EMBL" id="HHE54857.1"/>
    </source>
</evidence>
<dbReference type="SUPFAM" id="SSF48452">
    <property type="entry name" value="TPR-like"/>
    <property type="match status" value="1"/>
</dbReference>
<dbReference type="Pfam" id="PF14559">
    <property type="entry name" value="TPR_19"/>
    <property type="match status" value="1"/>
</dbReference>
<keyword evidence="1" id="KW-0175">Coiled coil</keyword>
<gene>
    <name evidence="3" type="ORF">ENL21_03685</name>
</gene>
<dbReference type="SUPFAM" id="SSF53756">
    <property type="entry name" value="UDP-Glycosyltransferase/glycogen phosphorylase"/>
    <property type="match status" value="1"/>
</dbReference>
<dbReference type="PANTHER" id="PTHR43179">
    <property type="entry name" value="RHAMNOSYLTRANSFERASE WBBL"/>
    <property type="match status" value="1"/>
</dbReference>